<dbReference type="RefSeq" id="WP_342554202.1">
    <property type="nucleotide sequence ID" value="NZ_CP159992.1"/>
</dbReference>
<feature type="domain" description="DUF3048" evidence="3">
    <location>
        <begin position="229"/>
        <end position="338"/>
    </location>
</feature>
<gene>
    <name evidence="4" type="ORF">ABXS70_22315</name>
</gene>
<evidence type="ECO:0000259" key="2">
    <source>
        <dbReference type="Pfam" id="PF11258"/>
    </source>
</evidence>
<evidence type="ECO:0000256" key="1">
    <source>
        <dbReference type="SAM" id="SignalP"/>
    </source>
</evidence>
<reference evidence="4" key="1">
    <citation type="submission" date="2024-05" db="EMBL/GenBank/DDBJ databases">
        <title>Draft genome assemblies of 36 bacteria isolated from hibernating arctic ground squirrels.</title>
        <authorList>
            <person name="McKee H."/>
            <person name="Mullen L."/>
            <person name="Drown D.M."/>
            <person name="Duddleston K.N."/>
        </authorList>
    </citation>
    <scope>NUCLEOTIDE SEQUENCE</scope>
    <source>
        <strain evidence="4">AN1007</strain>
    </source>
</reference>
<proteinExistence type="predicted"/>
<dbReference type="EMBL" id="CP159992">
    <property type="protein sequence ID" value="XCP93901.1"/>
    <property type="molecule type" value="Genomic_DNA"/>
</dbReference>
<dbReference type="Pfam" id="PF17479">
    <property type="entry name" value="DUF3048_C"/>
    <property type="match status" value="1"/>
</dbReference>
<evidence type="ECO:0000313" key="4">
    <source>
        <dbReference type="EMBL" id="XCP93901.1"/>
    </source>
</evidence>
<dbReference type="Pfam" id="PF11258">
    <property type="entry name" value="DUF3048"/>
    <property type="match status" value="1"/>
</dbReference>
<sequence>MKSFSWNKTVSALSICLLALSLAACQSKETAQIPQPEPAPAPIQEEKAVEEPVDSGFRAPFTGLAVEKAAAQRPLAVMINNAPAARPQSGMSAADIIIEVLAEGGITRFIAIFQSEGGAETVGPVRSIRPYLIELGESYDGVLVHAGGSPEAYSILQKQRKQHMDEISNGGPYFWRSKDRKAPHNLYTSVDKLREGAEKKGFSHEFQSPVYKYDEEGSAAAGETVKQLDIHYLLNSYKVTYEYDEVSGRYMRMVNGKPDEDKNNGIQLGASNIIAAGADHKVLDDVGRLSVNVDEGGDAMLFQKGKMIRGQWVKKEGDIIRFLHDGQEVNLIPGKTFINIVPNHPNFSDHVTLTKS</sequence>
<name>A0AAU8NAA4_9BACL</name>
<dbReference type="PROSITE" id="PS51257">
    <property type="entry name" value="PROKAR_LIPOPROTEIN"/>
    <property type="match status" value="1"/>
</dbReference>
<dbReference type="InterPro" id="IPR035328">
    <property type="entry name" value="DUF3048_C"/>
</dbReference>
<dbReference type="AlphaFoldDB" id="A0AAU8NAA4"/>
<feature type="domain" description="DUF3048" evidence="2">
    <location>
        <begin position="61"/>
        <end position="203"/>
    </location>
</feature>
<dbReference type="Gene3D" id="3.50.90.10">
    <property type="entry name" value="YerB-like"/>
    <property type="match status" value="1"/>
</dbReference>
<keyword evidence="1" id="KW-0732">Signal</keyword>
<dbReference type="InterPro" id="IPR021416">
    <property type="entry name" value="DUF3048_N"/>
</dbReference>
<dbReference type="SUPFAM" id="SSF159774">
    <property type="entry name" value="YerB-like"/>
    <property type="match status" value="1"/>
</dbReference>
<evidence type="ECO:0000259" key="3">
    <source>
        <dbReference type="Pfam" id="PF17479"/>
    </source>
</evidence>
<accession>A0AAU8NAA4</accession>
<organism evidence="4">
    <name type="scientific">Paenibacillus sp. AN1007</name>
    <dbReference type="NCBI Taxonomy" id="3151385"/>
    <lineage>
        <taxon>Bacteria</taxon>
        <taxon>Bacillati</taxon>
        <taxon>Bacillota</taxon>
        <taxon>Bacilli</taxon>
        <taxon>Bacillales</taxon>
        <taxon>Paenibacillaceae</taxon>
        <taxon>Paenibacillus</taxon>
    </lineage>
</organism>
<dbReference type="InterPro" id="IPR023158">
    <property type="entry name" value="YerB-like_sf"/>
</dbReference>
<feature type="signal peptide" evidence="1">
    <location>
        <begin position="1"/>
        <end position="23"/>
    </location>
</feature>
<feature type="chain" id="PRO_5043336273" evidence="1">
    <location>
        <begin position="24"/>
        <end position="356"/>
    </location>
</feature>
<protein>
    <submittedName>
        <fullName evidence="4">DUF3048 domain-containing protein</fullName>
    </submittedName>
</protein>